<evidence type="ECO:0000313" key="4">
    <source>
        <dbReference type="Proteomes" id="UP000183155"/>
    </source>
</evidence>
<dbReference type="GO" id="GO:0002143">
    <property type="term" value="P:tRNA wobble position uridine thiolation"/>
    <property type="evidence" value="ECO:0007669"/>
    <property type="project" value="InterPro"/>
</dbReference>
<keyword evidence="4" id="KW-1185">Reference proteome</keyword>
<sequence>MSTLHVLSHSPFSDTRLASCLRLLGENDGLLLCGDAVYALQPDSSALQCLEKRIGTFKLFMLEEDLLARHLECPQWATVVDYPAFVELSITYDKVNSWL</sequence>
<name>A0A0J6JHJ2_PSETA</name>
<dbReference type="PANTHER" id="PTHR37526:SF1">
    <property type="entry name" value="PROTEIN TUSB"/>
    <property type="match status" value="1"/>
</dbReference>
<dbReference type="NCBIfam" id="TIGR03011">
    <property type="entry name" value="sulf_tusB_dsrH"/>
    <property type="match status" value="1"/>
</dbReference>
<dbReference type="Pfam" id="PF04077">
    <property type="entry name" value="DsrH"/>
    <property type="match status" value="1"/>
</dbReference>
<gene>
    <name evidence="2" type="ORF">SAMN04490203_3047</name>
    <name evidence="1" type="ORF">TU78_18795</name>
</gene>
<dbReference type="OrthoDB" id="9795117at2"/>
<dbReference type="InterPro" id="IPR027396">
    <property type="entry name" value="DsrEFH-like"/>
</dbReference>
<dbReference type="AlphaFoldDB" id="A0A0J6JHJ2"/>
<dbReference type="Proteomes" id="UP000183155">
    <property type="component" value="Unassembled WGS sequence"/>
</dbReference>
<evidence type="ECO:0000313" key="2">
    <source>
        <dbReference type="EMBL" id="SEC75237.1"/>
    </source>
</evidence>
<organism evidence="1 3">
    <name type="scientific">Pseudomonas taetrolens</name>
    <dbReference type="NCBI Taxonomy" id="47884"/>
    <lineage>
        <taxon>Bacteria</taxon>
        <taxon>Pseudomonadati</taxon>
        <taxon>Pseudomonadota</taxon>
        <taxon>Gammaproteobacteria</taxon>
        <taxon>Pseudomonadales</taxon>
        <taxon>Pseudomonadaceae</taxon>
        <taxon>Pseudomonas</taxon>
    </lineage>
</organism>
<dbReference type="EMBL" id="FNRS01000001">
    <property type="protein sequence ID" value="SEC75237.1"/>
    <property type="molecule type" value="Genomic_DNA"/>
</dbReference>
<dbReference type="PANTHER" id="PTHR37526">
    <property type="entry name" value="PROTEIN TUSB"/>
    <property type="match status" value="1"/>
</dbReference>
<proteinExistence type="predicted"/>
<dbReference type="STRING" id="47884.SAMN04490203_3047"/>
<evidence type="ECO:0000313" key="3">
    <source>
        <dbReference type="Proteomes" id="UP000036395"/>
    </source>
</evidence>
<dbReference type="PATRIC" id="fig|47884.3.peg.4258"/>
<reference evidence="2 4" key="2">
    <citation type="submission" date="2016-10" db="EMBL/GenBank/DDBJ databases">
        <authorList>
            <person name="Varghese N."/>
            <person name="Submissions S."/>
        </authorList>
    </citation>
    <scope>NUCLEOTIDE SEQUENCE [LARGE SCALE GENOMIC DNA]</scope>
    <source>
        <strain evidence="2 4">BS3652</strain>
    </source>
</reference>
<comment type="caution">
    <text evidence="1">The sequence shown here is derived from an EMBL/GenBank/DDBJ whole genome shotgun (WGS) entry which is preliminary data.</text>
</comment>
<dbReference type="SUPFAM" id="SSF75169">
    <property type="entry name" value="DsrEFH-like"/>
    <property type="match status" value="1"/>
</dbReference>
<accession>A0A0J6JHJ2</accession>
<dbReference type="EMBL" id="JYLA01000008">
    <property type="protein sequence ID" value="KMM83237.1"/>
    <property type="molecule type" value="Genomic_DNA"/>
</dbReference>
<dbReference type="GO" id="GO:1990228">
    <property type="term" value="C:sulfurtransferase complex"/>
    <property type="evidence" value="ECO:0007669"/>
    <property type="project" value="TreeGrafter"/>
</dbReference>
<dbReference type="Proteomes" id="UP000036395">
    <property type="component" value="Unassembled WGS sequence"/>
</dbReference>
<dbReference type="InterPro" id="IPR007215">
    <property type="entry name" value="Sulphur_relay_TusB/DsrH"/>
</dbReference>
<dbReference type="RefSeq" id="WP_048383108.1">
    <property type="nucleotide sequence ID" value="NZ_FNRS01000001.1"/>
</dbReference>
<dbReference type="Gene3D" id="3.40.1260.10">
    <property type="entry name" value="DsrEFH-like"/>
    <property type="match status" value="1"/>
</dbReference>
<protein>
    <submittedName>
        <fullName evidence="1">Sulfur relay protein DsrH</fullName>
    </submittedName>
    <submittedName>
        <fullName evidence="2">tRNA 2-thiouridine synthesizing protein B</fullName>
    </submittedName>
</protein>
<reference evidence="1 3" key="1">
    <citation type="submission" date="2015-02" db="EMBL/GenBank/DDBJ databases">
        <title>Pseudomonas helleri sp. nov. and Pseudomonas weihenstephanensis sp. nov., isolated from raw cows milk.</title>
        <authorList>
            <person name="von Neubeck M."/>
            <person name="Huptas C."/>
            <person name="Wenning M."/>
            <person name="Scherer S."/>
        </authorList>
    </citation>
    <scope>NUCLEOTIDE SEQUENCE [LARGE SCALE GENOMIC DNA]</scope>
    <source>
        <strain evidence="1 3">DSM 21104</strain>
    </source>
</reference>
<evidence type="ECO:0000313" key="1">
    <source>
        <dbReference type="EMBL" id="KMM83237.1"/>
    </source>
</evidence>